<name>A0A1M7FL12_9BACT</name>
<evidence type="ECO:0000313" key="4">
    <source>
        <dbReference type="Proteomes" id="UP000184420"/>
    </source>
</evidence>
<proteinExistence type="predicted"/>
<sequence>MNVFTRAGICILFLLSVCITVAHAQLILNRQVAATAGGSGTAGNTRIQYTIGEPMITLITDGRVLLTQGFQQPEELPPVDPGANVVKGFIIFPNPASTNLKVQLDLLAPAIVNLELINTAGQSMYREGQSMGAGRNTVVIAVNKFASGIYRLKIKVGPQIFFEKIIIQ</sequence>
<dbReference type="OrthoDB" id="671724at2"/>
<evidence type="ECO:0000313" key="3">
    <source>
        <dbReference type="EMBL" id="SHM04665.1"/>
    </source>
</evidence>
<feature type="signal peptide" evidence="1">
    <location>
        <begin position="1"/>
        <end position="24"/>
    </location>
</feature>
<feature type="domain" description="Secretion system C-terminal sorting" evidence="2">
    <location>
        <begin position="91"/>
        <end position="167"/>
    </location>
</feature>
<keyword evidence="1" id="KW-0732">Signal</keyword>
<reference evidence="3 4" key="1">
    <citation type="submission" date="2016-11" db="EMBL/GenBank/DDBJ databases">
        <authorList>
            <person name="Jaros S."/>
            <person name="Januszkiewicz K."/>
            <person name="Wedrychowicz H."/>
        </authorList>
    </citation>
    <scope>NUCLEOTIDE SEQUENCE [LARGE SCALE GENOMIC DNA]</scope>
    <source>
        <strain evidence="3 4">DSM 27406</strain>
    </source>
</reference>
<feature type="chain" id="PRO_5012341988" evidence="1">
    <location>
        <begin position="25"/>
        <end position="168"/>
    </location>
</feature>
<dbReference type="Pfam" id="PF18962">
    <property type="entry name" value="Por_Secre_tail"/>
    <property type="match status" value="1"/>
</dbReference>
<dbReference type="AlphaFoldDB" id="A0A1M7FL12"/>
<gene>
    <name evidence="3" type="ORF">SAMN05444266_106182</name>
</gene>
<dbReference type="InterPro" id="IPR026444">
    <property type="entry name" value="Secre_tail"/>
</dbReference>
<protein>
    <submittedName>
        <fullName evidence="3">Por secretion system C-terminal sorting domain-containing protein</fullName>
    </submittedName>
</protein>
<dbReference type="Proteomes" id="UP000184420">
    <property type="component" value="Unassembled WGS sequence"/>
</dbReference>
<evidence type="ECO:0000256" key="1">
    <source>
        <dbReference type="SAM" id="SignalP"/>
    </source>
</evidence>
<dbReference type="RefSeq" id="WP_073083166.1">
    <property type="nucleotide sequence ID" value="NZ_FRBL01000006.1"/>
</dbReference>
<dbReference type="EMBL" id="FRBL01000006">
    <property type="protein sequence ID" value="SHM04665.1"/>
    <property type="molecule type" value="Genomic_DNA"/>
</dbReference>
<accession>A0A1M7FL12</accession>
<evidence type="ECO:0000259" key="2">
    <source>
        <dbReference type="Pfam" id="PF18962"/>
    </source>
</evidence>
<dbReference type="STRING" id="1419482.SAMN05444266_106182"/>
<dbReference type="NCBIfam" id="TIGR04183">
    <property type="entry name" value="Por_Secre_tail"/>
    <property type="match status" value="1"/>
</dbReference>
<organism evidence="3 4">
    <name type="scientific">Chitinophaga jiangningensis</name>
    <dbReference type="NCBI Taxonomy" id="1419482"/>
    <lineage>
        <taxon>Bacteria</taxon>
        <taxon>Pseudomonadati</taxon>
        <taxon>Bacteroidota</taxon>
        <taxon>Chitinophagia</taxon>
        <taxon>Chitinophagales</taxon>
        <taxon>Chitinophagaceae</taxon>
        <taxon>Chitinophaga</taxon>
    </lineage>
</organism>
<keyword evidence="4" id="KW-1185">Reference proteome</keyword>